<evidence type="ECO:0000256" key="1">
    <source>
        <dbReference type="SAM" id="MobiDB-lite"/>
    </source>
</evidence>
<dbReference type="AlphaFoldDB" id="A0A1G4QVN1"/>
<dbReference type="Pfam" id="PF04386">
    <property type="entry name" value="SspB"/>
    <property type="match status" value="1"/>
</dbReference>
<dbReference type="InterPro" id="IPR007481">
    <property type="entry name" value="SspB"/>
</dbReference>
<proteinExistence type="predicted"/>
<evidence type="ECO:0000313" key="2">
    <source>
        <dbReference type="EMBL" id="SCW48656.1"/>
    </source>
</evidence>
<gene>
    <name evidence="2" type="ORF">SAMN02927928_1558</name>
</gene>
<dbReference type="RefSeq" id="WP_090645747.1">
    <property type="nucleotide sequence ID" value="NZ_CBCRYE010000001.1"/>
</dbReference>
<keyword evidence="3" id="KW-1185">Reference proteome</keyword>
<feature type="region of interest" description="Disordered" evidence="1">
    <location>
        <begin position="141"/>
        <end position="182"/>
    </location>
</feature>
<evidence type="ECO:0008006" key="4">
    <source>
        <dbReference type="Google" id="ProtNLM"/>
    </source>
</evidence>
<accession>A0A1G4QVN1</accession>
<dbReference type="Gene3D" id="2.30.30.220">
    <property type="entry name" value="SspB-like"/>
    <property type="match status" value="1"/>
</dbReference>
<protein>
    <recommendedName>
        <fullName evidence="4">Stringent starvation protein B</fullName>
    </recommendedName>
</protein>
<dbReference type="EMBL" id="FMTS01000001">
    <property type="protein sequence ID" value="SCW48656.1"/>
    <property type="molecule type" value="Genomic_DNA"/>
</dbReference>
<dbReference type="SUPFAM" id="SSF101738">
    <property type="entry name" value="SspB-like"/>
    <property type="match status" value="1"/>
</dbReference>
<name>A0A1G4QVN1_9CAUL</name>
<dbReference type="Proteomes" id="UP000199150">
    <property type="component" value="Unassembled WGS sequence"/>
</dbReference>
<organism evidence="2 3">
    <name type="scientific">Asticcacaulis taihuensis</name>
    <dbReference type="NCBI Taxonomy" id="260084"/>
    <lineage>
        <taxon>Bacteria</taxon>
        <taxon>Pseudomonadati</taxon>
        <taxon>Pseudomonadota</taxon>
        <taxon>Alphaproteobacteria</taxon>
        <taxon>Caulobacterales</taxon>
        <taxon>Caulobacteraceae</taxon>
        <taxon>Asticcacaulis</taxon>
    </lineage>
</organism>
<evidence type="ECO:0000313" key="3">
    <source>
        <dbReference type="Proteomes" id="UP000199150"/>
    </source>
</evidence>
<dbReference type="OrthoDB" id="9800412at2"/>
<dbReference type="STRING" id="260084.SAMN02927928_1558"/>
<sequence length="182" mass="20283">MSEDQMIIDQMDYANLTQNALRGVIKQGLLRAASVEGLPGEHHFYITFLTKAPGVSIPADLLARYPYDITIVLQHQFRDLRVTDDFFRVTLTFGGAPKILTVPYNAITRFHDPHAQFMLEFEVDDPAALSQDLGQDIDESEEIGDIVTELAPPADRPKKDAAASEPDGDAPKIVSLDQFRKK</sequence>
<dbReference type="InterPro" id="IPR036760">
    <property type="entry name" value="SspB-like_sf"/>
</dbReference>
<reference evidence="3" key="1">
    <citation type="submission" date="2016-10" db="EMBL/GenBank/DDBJ databases">
        <authorList>
            <person name="Varghese N."/>
            <person name="Submissions S."/>
        </authorList>
    </citation>
    <scope>NUCLEOTIDE SEQUENCE [LARGE SCALE GENOMIC DNA]</scope>
    <source>
        <strain evidence="3">CGMCC 1.3431</strain>
    </source>
</reference>